<dbReference type="AlphaFoldDB" id="A0A517XZ92"/>
<evidence type="ECO:0000313" key="3">
    <source>
        <dbReference type="EMBL" id="QDU22830.1"/>
    </source>
</evidence>
<dbReference type="Proteomes" id="UP000319576">
    <property type="component" value="Chromosome"/>
</dbReference>
<gene>
    <name evidence="3" type="ORF">ETAA1_48180</name>
</gene>
<dbReference type="EMBL" id="CP036273">
    <property type="protein sequence ID" value="QDU22830.1"/>
    <property type="molecule type" value="Genomic_DNA"/>
</dbReference>
<evidence type="ECO:0000313" key="4">
    <source>
        <dbReference type="Proteomes" id="UP000319576"/>
    </source>
</evidence>
<keyword evidence="1" id="KW-0175">Coiled coil</keyword>
<evidence type="ECO:0000256" key="1">
    <source>
        <dbReference type="SAM" id="Coils"/>
    </source>
</evidence>
<dbReference type="RefSeq" id="WP_145242889.1">
    <property type="nucleotide sequence ID" value="NZ_CP036273.1"/>
</dbReference>
<evidence type="ECO:0000256" key="2">
    <source>
        <dbReference type="SAM" id="MobiDB-lite"/>
    </source>
</evidence>
<dbReference type="OrthoDB" id="292630at2"/>
<protein>
    <submittedName>
        <fullName evidence="3">Uncharacterized protein</fullName>
    </submittedName>
</protein>
<feature type="compositionally biased region" description="Basic and acidic residues" evidence="2">
    <location>
        <begin position="311"/>
        <end position="331"/>
    </location>
</feature>
<accession>A0A517XZ92</accession>
<proteinExistence type="predicted"/>
<dbReference type="KEGG" id="uli:ETAA1_48180"/>
<keyword evidence="4" id="KW-1185">Reference proteome</keyword>
<feature type="coiled-coil region" evidence="1">
    <location>
        <begin position="152"/>
        <end position="199"/>
    </location>
</feature>
<feature type="region of interest" description="Disordered" evidence="2">
    <location>
        <begin position="293"/>
        <end position="331"/>
    </location>
</feature>
<organism evidence="3 4">
    <name type="scientific">Urbifossiella limnaea</name>
    <dbReference type="NCBI Taxonomy" id="2528023"/>
    <lineage>
        <taxon>Bacteria</taxon>
        <taxon>Pseudomonadati</taxon>
        <taxon>Planctomycetota</taxon>
        <taxon>Planctomycetia</taxon>
        <taxon>Gemmatales</taxon>
        <taxon>Gemmataceae</taxon>
        <taxon>Urbifossiella</taxon>
    </lineage>
</organism>
<name>A0A517XZ92_9BACT</name>
<sequence length="648" mass="67354">MSSILSLRPPGRVIAEPAPPRPWLARVLVGECELPPFLPVPLPAFPRSAAEADAVSRALACPDLFVLDAPDRAARERIVADLARCAALRGERVLVLSPDPVAADRLVEMAASDAAVKAIRALADDENPHRPSPVANRLTTAAAGRGRVDGVRRTAENEFRAAAAELAAAEAVATVAAALKALADRFAALEATRAELTAAREAPPTAEPGTPFAADLARLAAAADAARQPLLAERTAATARRAAADAALAAAKQYRSDATDPAKKSGFFARLLHKPKPPADPAELDRMVADAEHAAKDAAGREAAAQADVDAVDRRHAAEVEQRSAAEAAARRPDFDAKLAALAAERDEVAGRFVLTGKELTRAGVPTPVQLTPDAAGRVAAETDAKRAAAAARRTAARARLDDLTAAGSELSGRTLAEARVVVGTPGSLAADPVFVGPASEPPFALLILDHAEDVGEADFARLSPLAGRWVLAGDPMGGSERNGRRGGALLARLAKRLDRDGWGRDGDRLVVRLLPDSPVTAREPLLDHPDVELRFAAGGALAAIAFPARLPAADAHRFLADQLGECRPRPCGPVVWHDADGVLTACWPAAETTAGDWADVGDGVRLRTAGGFTAAVAFDASAGWDRAAAEAWLAARVPPPGRVAVVR</sequence>
<reference evidence="3 4" key="1">
    <citation type="submission" date="2019-02" db="EMBL/GenBank/DDBJ databases">
        <title>Deep-cultivation of Planctomycetes and their phenomic and genomic characterization uncovers novel biology.</title>
        <authorList>
            <person name="Wiegand S."/>
            <person name="Jogler M."/>
            <person name="Boedeker C."/>
            <person name="Pinto D."/>
            <person name="Vollmers J."/>
            <person name="Rivas-Marin E."/>
            <person name="Kohn T."/>
            <person name="Peeters S.H."/>
            <person name="Heuer A."/>
            <person name="Rast P."/>
            <person name="Oberbeckmann S."/>
            <person name="Bunk B."/>
            <person name="Jeske O."/>
            <person name="Meyerdierks A."/>
            <person name="Storesund J.E."/>
            <person name="Kallscheuer N."/>
            <person name="Luecker S."/>
            <person name="Lage O.M."/>
            <person name="Pohl T."/>
            <person name="Merkel B.J."/>
            <person name="Hornburger P."/>
            <person name="Mueller R.-W."/>
            <person name="Bruemmer F."/>
            <person name="Labrenz M."/>
            <person name="Spormann A.M."/>
            <person name="Op den Camp H."/>
            <person name="Overmann J."/>
            <person name="Amann R."/>
            <person name="Jetten M.S.M."/>
            <person name="Mascher T."/>
            <person name="Medema M.H."/>
            <person name="Devos D.P."/>
            <person name="Kaster A.-K."/>
            <person name="Ovreas L."/>
            <person name="Rohde M."/>
            <person name="Galperin M.Y."/>
            <person name="Jogler C."/>
        </authorList>
    </citation>
    <scope>NUCLEOTIDE SEQUENCE [LARGE SCALE GENOMIC DNA]</scope>
    <source>
        <strain evidence="3 4">ETA_A1</strain>
    </source>
</reference>